<organism evidence="3 4">
    <name type="scientific">Brassica campestris</name>
    <name type="common">Field mustard</name>
    <dbReference type="NCBI Taxonomy" id="3711"/>
    <lineage>
        <taxon>Eukaryota</taxon>
        <taxon>Viridiplantae</taxon>
        <taxon>Streptophyta</taxon>
        <taxon>Embryophyta</taxon>
        <taxon>Tracheophyta</taxon>
        <taxon>Spermatophyta</taxon>
        <taxon>Magnoliopsida</taxon>
        <taxon>eudicotyledons</taxon>
        <taxon>Gunneridae</taxon>
        <taxon>Pentapetalae</taxon>
        <taxon>rosids</taxon>
        <taxon>malvids</taxon>
        <taxon>Brassicales</taxon>
        <taxon>Brassicaceae</taxon>
        <taxon>Brassiceae</taxon>
        <taxon>Brassica</taxon>
    </lineage>
</organism>
<accession>M4E973</accession>
<dbReference type="EnsemblPlants" id="Bra025329.1">
    <property type="protein sequence ID" value="Bra025329.1-P"/>
    <property type="gene ID" value="Bra025329"/>
</dbReference>
<feature type="transmembrane region" description="Helical" evidence="2">
    <location>
        <begin position="21"/>
        <end position="47"/>
    </location>
</feature>
<evidence type="ECO:0000313" key="4">
    <source>
        <dbReference type="Proteomes" id="UP000011750"/>
    </source>
</evidence>
<reference evidence="3 4" key="2">
    <citation type="journal article" date="2018" name="Hortic Res">
        <title>Improved Brassica rapa reference genome by single-molecule sequencing and chromosome conformation capture technologies.</title>
        <authorList>
            <person name="Zhang L."/>
            <person name="Cai X."/>
            <person name="Wu J."/>
            <person name="Liu M."/>
            <person name="Grob S."/>
            <person name="Cheng F."/>
            <person name="Liang J."/>
            <person name="Cai C."/>
            <person name="Liu Z."/>
            <person name="Liu B."/>
            <person name="Wang F."/>
            <person name="Li S."/>
            <person name="Liu F."/>
            <person name="Li X."/>
            <person name="Cheng L."/>
            <person name="Yang W."/>
            <person name="Li M.H."/>
            <person name="Grossniklaus U."/>
            <person name="Zheng H."/>
            <person name="Wang X."/>
        </authorList>
    </citation>
    <scope>NUCLEOTIDE SEQUENCE [LARGE SCALE GENOMIC DNA]</scope>
    <source>
        <strain evidence="3 4">cv. Chiifu-401-42</strain>
    </source>
</reference>
<evidence type="ECO:0000313" key="3">
    <source>
        <dbReference type="EnsemblPlants" id="Bra025329.1-P"/>
    </source>
</evidence>
<dbReference type="InParanoid" id="M4E973"/>
<evidence type="ECO:0000256" key="1">
    <source>
        <dbReference type="SAM" id="Coils"/>
    </source>
</evidence>
<keyword evidence="4" id="KW-1185">Reference proteome</keyword>
<evidence type="ECO:0000256" key="2">
    <source>
        <dbReference type="SAM" id="Phobius"/>
    </source>
</evidence>
<dbReference type="eggNOG" id="KOG0055">
    <property type="taxonomic scope" value="Eukaryota"/>
</dbReference>
<keyword evidence="2" id="KW-0472">Membrane</keyword>
<dbReference type="HOGENOM" id="CLU_268785_0_0_1"/>
<keyword evidence="2" id="KW-1133">Transmembrane helix</keyword>
<dbReference type="AlphaFoldDB" id="M4E973"/>
<dbReference type="Gramene" id="Bra025329.1">
    <property type="protein sequence ID" value="Bra025329.1-P"/>
    <property type="gene ID" value="Bra025329"/>
</dbReference>
<dbReference type="Proteomes" id="UP000011750">
    <property type="component" value="Chromosome A06"/>
</dbReference>
<proteinExistence type="predicted"/>
<reference evidence="3" key="3">
    <citation type="submission" date="2023-03" db="UniProtKB">
        <authorList>
            <consortium name="EnsemblPlants"/>
        </authorList>
    </citation>
    <scope>IDENTIFICATION</scope>
    <source>
        <strain evidence="3">cv. Chiifu-401-42</strain>
    </source>
</reference>
<sequence>MKIWGSIRLIFMNADGVDWMLMGLGLIGAIGDGFIAPIIFFFTGLLLNDIGGSFNDVTFMKAVSKVGIRAEQRFLTMGKAKKKSLPTEAELFVCLKKDIQQLSKAVQDFVIQVNSNHEDVFDNFSDGQEIFSEQKIDPSHGLFDEDNIKGDECYFVDQIGDPIFDVYGEYNAIYADPIFEDDSKKYFCIGQFGDDVFDAEKNPVFDVVDEDEAEAIPIYDVFDENETKKVTDKEREDDSKNFNDSVYAQETPTFSNTGLVKSNGVTCDFNLKDKSPSFQTMIPKQELVRVCEERAGKTCMDLQKKNMNYCAWRKNFHRHINREPPDRVQHKGLEDEQGHTKFLNAKITKLEEALLLEQEKNQTLERELSKTRRNIWMLNTGSKTLDNILSIGRTEKTTTGLGYQGGPSSSQTVFVRASRPREIVHVKSVCLPFFDKSDNDSYIHMEQHMDCILWKDEIHRQISKEPPDRDHSKVVVIHKENNGELVEWLLFWKKWVSTKRIYLHYREEKTSSCEIFEGLFACPVMQRRCDFVFQQIVVVALHEEHISVRSPIRDCCNQLGEKMLLLKTEDIMIVIASPHVLDDIESNHQVLYFARSALHFDVDEAVVQPLLYMWLHISPWIVTRNAYVSPRQRWITVWFYSQMKPVISVTYFGMQTILGAFTYVVICEDGMDVLPRHHHLFDISKRVNFLVHRGKSKSYIKGDTLLSSLSTSTGISVTCIQENFVENHYAINVVSSPRWLMFPLGSFLVYVFTGGEDSVLVWPLLAHTMMSYDILEFLITAEVSQSLGNMWITRILSFLHIHVWPLQIMLESLETFVYWKVLHCGVSKLRIWDVHHPQMKSNDKSTTATWPSWTGFSILIWVMGKEVFPCQDPWNKVIKLLTSYDLFHVKLRAHFQPTHIVVCSLLRIVMSDRNTSHEFDQVDTCRRGILKHVLNSLRRVVWAMLLQHWAVLSSTSWELESSYDEYIGQHELSFVFRLNDIKGIVLCFIAPPAGIFSSLVIGDRCIVHPHRERGLYAFAVQEKLFHYNRRNEFLNWWSIGTNMTVWSIPNTCPSVPWAYFQVISLQIRCGVFTLGMEAICSLQMGSYCRYTALICWSNVSCASGNLFCFVLVHDLMSFPEYISLRSWRSGMNEFLEHASVGLKRGDQSLRHMSKNILLDVNKINRLEKDDHTMHVILTEKNDIKRNLKRENITKDMLFLEVREQQFSFRFVVESFEPGGT</sequence>
<keyword evidence="2" id="KW-0812">Transmembrane</keyword>
<reference evidence="3 4" key="1">
    <citation type="journal article" date="2011" name="Nat. Genet.">
        <title>The genome of the mesopolyploid crop species Brassica rapa.</title>
        <authorList>
            <consortium name="Brassica rapa Genome Sequencing Project Consortium"/>
            <person name="Wang X."/>
            <person name="Wang H."/>
            <person name="Wang J."/>
            <person name="Sun R."/>
            <person name="Wu J."/>
            <person name="Liu S."/>
            <person name="Bai Y."/>
            <person name="Mun J.H."/>
            <person name="Bancroft I."/>
            <person name="Cheng F."/>
            <person name="Huang S."/>
            <person name="Li X."/>
            <person name="Hua W."/>
            <person name="Wang J."/>
            <person name="Wang X."/>
            <person name="Freeling M."/>
            <person name="Pires J.C."/>
            <person name="Paterson A.H."/>
            <person name="Chalhoub B."/>
            <person name="Wang B."/>
            <person name="Hayward A."/>
            <person name="Sharpe A.G."/>
            <person name="Park B.S."/>
            <person name="Weisshaar B."/>
            <person name="Liu B."/>
            <person name="Li B."/>
            <person name="Liu B."/>
            <person name="Tong C."/>
            <person name="Song C."/>
            <person name="Duran C."/>
            <person name="Peng C."/>
            <person name="Geng C."/>
            <person name="Koh C."/>
            <person name="Lin C."/>
            <person name="Edwards D."/>
            <person name="Mu D."/>
            <person name="Shen D."/>
            <person name="Soumpourou E."/>
            <person name="Li F."/>
            <person name="Fraser F."/>
            <person name="Conant G."/>
            <person name="Lassalle G."/>
            <person name="King G.J."/>
            <person name="Bonnema G."/>
            <person name="Tang H."/>
            <person name="Wang H."/>
            <person name="Belcram H."/>
            <person name="Zhou H."/>
            <person name="Hirakawa H."/>
            <person name="Abe H."/>
            <person name="Guo H."/>
            <person name="Wang H."/>
            <person name="Jin H."/>
            <person name="Parkin I.A."/>
            <person name="Batley J."/>
            <person name="Kim J.S."/>
            <person name="Just J."/>
            <person name="Li J."/>
            <person name="Xu J."/>
            <person name="Deng J."/>
            <person name="Kim J.A."/>
            <person name="Li J."/>
            <person name="Yu J."/>
            <person name="Meng J."/>
            <person name="Wang J."/>
            <person name="Min J."/>
            <person name="Poulain J."/>
            <person name="Wang J."/>
            <person name="Hatakeyama K."/>
            <person name="Wu K."/>
            <person name="Wang L."/>
            <person name="Fang L."/>
            <person name="Trick M."/>
            <person name="Links M.G."/>
            <person name="Zhao M."/>
            <person name="Jin M."/>
            <person name="Ramchiary N."/>
            <person name="Drou N."/>
            <person name="Berkman P.J."/>
            <person name="Cai Q."/>
            <person name="Huang Q."/>
            <person name="Li R."/>
            <person name="Tabata S."/>
            <person name="Cheng S."/>
            <person name="Zhang S."/>
            <person name="Zhang S."/>
            <person name="Huang S."/>
            <person name="Sato S."/>
            <person name="Sun S."/>
            <person name="Kwon S.J."/>
            <person name="Choi S.R."/>
            <person name="Lee T.H."/>
            <person name="Fan W."/>
            <person name="Zhao X."/>
            <person name="Tan X."/>
            <person name="Xu X."/>
            <person name="Wang Y."/>
            <person name="Qiu Y."/>
            <person name="Yin Y."/>
            <person name="Li Y."/>
            <person name="Du Y."/>
            <person name="Liao Y."/>
            <person name="Lim Y."/>
            <person name="Narusaka Y."/>
            <person name="Wang Y."/>
            <person name="Wang Z."/>
            <person name="Li Z."/>
            <person name="Wang Z."/>
            <person name="Xiong Z."/>
            <person name="Zhang Z."/>
        </authorList>
    </citation>
    <scope>NUCLEOTIDE SEQUENCE [LARGE SCALE GENOMIC DNA]</scope>
    <source>
        <strain evidence="3 4">cv. Chiifu-401-42</strain>
    </source>
</reference>
<protein>
    <submittedName>
        <fullName evidence="3">Uncharacterized protein</fullName>
    </submittedName>
</protein>
<name>M4E973_BRACM</name>
<keyword evidence="1" id="KW-0175">Coiled coil</keyword>
<feature type="coiled-coil region" evidence="1">
    <location>
        <begin position="347"/>
        <end position="374"/>
    </location>
</feature>